<keyword evidence="2" id="KW-1185">Reference proteome</keyword>
<dbReference type="Proteomes" id="UP000244905">
    <property type="component" value="Unassembled WGS sequence"/>
</dbReference>
<name>A0A2V1IKX8_9BACT</name>
<dbReference type="GeneID" id="82526947"/>
<sequence length="153" mass="17787">MKTGKSHLLPLILGLLICLSCERSGYYNDDQRKRLDLLTATRWTEQSTDSHDPENPIVCRQSWSFDKKGKASVTYKWTDKNGNTTYNETQYYDWTFTTENFAVIYLYSATHGDLFWLIEKLTANELRVKAAVMDPVLNPTIPQRRIVLQATMR</sequence>
<comment type="caution">
    <text evidence="1">The sequence shown here is derived from an EMBL/GenBank/DDBJ whole genome shotgun (WGS) entry which is preliminary data.</text>
</comment>
<gene>
    <name evidence="1" type="ORF">C5O23_11455</name>
</gene>
<dbReference type="EMBL" id="PUEC01000029">
    <property type="protein sequence ID" value="PWB00921.1"/>
    <property type="molecule type" value="Genomic_DNA"/>
</dbReference>
<evidence type="ECO:0000313" key="1">
    <source>
        <dbReference type="EMBL" id="PWB00921.1"/>
    </source>
</evidence>
<reference evidence="2" key="1">
    <citation type="submission" date="2018-02" db="EMBL/GenBank/DDBJ databases">
        <authorList>
            <person name="Clavel T."/>
            <person name="Strowig T."/>
        </authorList>
    </citation>
    <scope>NUCLEOTIDE SEQUENCE [LARGE SCALE GENOMIC DNA]</scope>
    <source>
        <strain evidence="2">DSM 103720</strain>
    </source>
</reference>
<accession>A0A2V1IKX8</accession>
<evidence type="ECO:0000313" key="2">
    <source>
        <dbReference type="Proteomes" id="UP000244905"/>
    </source>
</evidence>
<proteinExistence type="predicted"/>
<dbReference type="RefSeq" id="WP_107033073.1">
    <property type="nucleotide sequence ID" value="NZ_CAPEJN010000024.1"/>
</dbReference>
<protein>
    <submittedName>
        <fullName evidence="1">DUF4124 domain-containing protein</fullName>
    </submittedName>
</protein>
<dbReference type="AlphaFoldDB" id="A0A2V1IKX8"/>
<organism evidence="1 2">
    <name type="scientific">Duncaniella muris</name>
    <dbReference type="NCBI Taxonomy" id="2094150"/>
    <lineage>
        <taxon>Bacteria</taxon>
        <taxon>Pseudomonadati</taxon>
        <taxon>Bacteroidota</taxon>
        <taxon>Bacteroidia</taxon>
        <taxon>Bacteroidales</taxon>
        <taxon>Muribaculaceae</taxon>
        <taxon>Duncaniella</taxon>
    </lineage>
</organism>